<dbReference type="OrthoDB" id="4369999at2759"/>
<keyword evidence="3" id="KW-1185">Reference proteome</keyword>
<dbReference type="RefSeq" id="XP_056495512.1">
    <property type="nucleotide sequence ID" value="XM_056648381.1"/>
</dbReference>
<comment type="caution">
    <text evidence="2">The sequence shown here is derived from an EMBL/GenBank/DDBJ whole genome shotgun (WGS) entry which is preliminary data.</text>
</comment>
<reference evidence="2" key="2">
    <citation type="journal article" date="2023" name="IMA Fungus">
        <title>Comparative genomic study of the Penicillium genus elucidates a diverse pangenome and 15 lateral gene transfer events.</title>
        <authorList>
            <person name="Petersen C."/>
            <person name="Sorensen T."/>
            <person name="Nielsen M.R."/>
            <person name="Sondergaard T.E."/>
            <person name="Sorensen J.L."/>
            <person name="Fitzpatrick D.A."/>
            <person name="Frisvad J.C."/>
            <person name="Nielsen K.L."/>
        </authorList>
    </citation>
    <scope>NUCLEOTIDE SEQUENCE</scope>
    <source>
        <strain evidence="2">IBT 23319</strain>
    </source>
</reference>
<name>A0A9W9NIH8_PENCI</name>
<feature type="compositionally biased region" description="Basic and acidic residues" evidence="1">
    <location>
        <begin position="117"/>
        <end position="144"/>
    </location>
</feature>
<feature type="region of interest" description="Disordered" evidence="1">
    <location>
        <begin position="83"/>
        <end position="145"/>
    </location>
</feature>
<sequence>MHKHEYNASLAYAYIDEHDFNVDSITALTTRDLNLKLMAVLHTDDREFLAFVRESELQGSRLKPNDPLKYTVTDVRVIDADTSDANEKSAAGHDQMEGIDDMASKSNEPSPPTAEEGPVRDKDEESESVEKVADDDEQGPHMDQSRPISAEDIERFEHASNIPKAARPQSPTPPKPNQGWKVLYMIRPYGEEAKTWERNAEINTLSWKVLLNSNFAQILEDHPAHIVFVSIDIGQKNESRFSQQTMNCT</sequence>
<accession>A0A9W9NIH8</accession>
<evidence type="ECO:0000313" key="2">
    <source>
        <dbReference type="EMBL" id="KAJ5220589.1"/>
    </source>
</evidence>
<evidence type="ECO:0000256" key="1">
    <source>
        <dbReference type="SAM" id="MobiDB-lite"/>
    </source>
</evidence>
<evidence type="ECO:0000313" key="3">
    <source>
        <dbReference type="Proteomes" id="UP001147733"/>
    </source>
</evidence>
<feature type="compositionally biased region" description="Basic and acidic residues" evidence="1">
    <location>
        <begin position="85"/>
        <end position="96"/>
    </location>
</feature>
<protein>
    <submittedName>
        <fullName evidence="2">Uncharacterized protein</fullName>
    </submittedName>
</protein>
<dbReference type="EMBL" id="JAPQKT010000009">
    <property type="protein sequence ID" value="KAJ5220589.1"/>
    <property type="molecule type" value="Genomic_DNA"/>
</dbReference>
<dbReference type="GeneID" id="81387548"/>
<dbReference type="Proteomes" id="UP001147733">
    <property type="component" value="Unassembled WGS sequence"/>
</dbReference>
<reference evidence="2" key="1">
    <citation type="submission" date="2022-11" db="EMBL/GenBank/DDBJ databases">
        <authorList>
            <person name="Petersen C."/>
        </authorList>
    </citation>
    <scope>NUCLEOTIDE SEQUENCE</scope>
    <source>
        <strain evidence="2">IBT 23319</strain>
    </source>
</reference>
<gene>
    <name evidence="2" type="ORF">N7469_009476</name>
</gene>
<organism evidence="2 3">
    <name type="scientific">Penicillium citrinum</name>
    <dbReference type="NCBI Taxonomy" id="5077"/>
    <lineage>
        <taxon>Eukaryota</taxon>
        <taxon>Fungi</taxon>
        <taxon>Dikarya</taxon>
        <taxon>Ascomycota</taxon>
        <taxon>Pezizomycotina</taxon>
        <taxon>Eurotiomycetes</taxon>
        <taxon>Eurotiomycetidae</taxon>
        <taxon>Eurotiales</taxon>
        <taxon>Aspergillaceae</taxon>
        <taxon>Penicillium</taxon>
    </lineage>
</organism>
<dbReference type="AlphaFoldDB" id="A0A9W9NIH8"/>
<proteinExistence type="predicted"/>